<dbReference type="EMBL" id="VTPV01000007">
    <property type="protein sequence ID" value="KAB1230168.1"/>
    <property type="molecule type" value="Genomic_DNA"/>
</dbReference>
<evidence type="ECO:0000313" key="2">
    <source>
        <dbReference type="EMBL" id="KAB1230168.1"/>
    </source>
</evidence>
<protein>
    <submittedName>
        <fullName evidence="2">Uncharacterized protein</fullName>
    </submittedName>
</protein>
<keyword evidence="1" id="KW-0732">Signal</keyword>
<reference evidence="2 3" key="1">
    <citation type="journal article" date="2019" name="Stand. Genomic Sci.">
        <title>Draft Whole-Genome Sequence of a Novel Chryseobacterium viscerum Strain Isolated from Fresh Water at Dripping Springs, New Mexico.</title>
        <authorList>
            <person name="Kyndt J.A."/>
            <person name="Moore T.C."/>
        </authorList>
    </citation>
    <scope>NUCLEOTIDE SEQUENCE [LARGE SCALE GENOMIC DNA]</scope>
    <source>
        <strain evidence="2 3">DPS</strain>
    </source>
</reference>
<name>A0A5N4BP26_9FLAO</name>
<gene>
    <name evidence="2" type="ORF">F8D52_13355</name>
</gene>
<evidence type="ECO:0000313" key="3">
    <source>
        <dbReference type="Proteomes" id="UP000326384"/>
    </source>
</evidence>
<evidence type="ECO:0000256" key="1">
    <source>
        <dbReference type="SAM" id="SignalP"/>
    </source>
</evidence>
<proteinExistence type="predicted"/>
<dbReference type="RefSeq" id="WP_152290273.1">
    <property type="nucleotide sequence ID" value="NZ_VTPV01000007.1"/>
</dbReference>
<accession>A0A5N4BP26</accession>
<keyword evidence="3" id="KW-1185">Reference proteome</keyword>
<comment type="caution">
    <text evidence="2">The sequence shown here is derived from an EMBL/GenBank/DDBJ whole genome shotgun (WGS) entry which is preliminary data.</text>
</comment>
<dbReference type="Proteomes" id="UP000326384">
    <property type="component" value="Unassembled WGS sequence"/>
</dbReference>
<feature type="chain" id="PRO_5045978870" evidence="1">
    <location>
        <begin position="20"/>
        <end position="257"/>
    </location>
</feature>
<feature type="signal peptide" evidence="1">
    <location>
        <begin position="1"/>
        <end position="19"/>
    </location>
</feature>
<sequence>MKKTAGILFFLLLSNIVSGQSITAIEKELDLSFQKISHWYADLDHNTNAYDSLTVANNQFEKLLLHYTSNPQTMRYDFKSLRKNGLQVSSSEDGKFRIYSWDTWNGGTMHFFRNIFQYESDQKVYSKIIGDNSEMDPQTFYYQINDIVSQDKKYYLAQNTAVYSSALTSHSIKVFSIDGGQLNSNAQLIKTKTGIRNQLGYEIDLSAKSNRDNEIRNYDIEYDPKKKIISIPLILDDYKVTDKKIRYQFTGKYFEKI</sequence>
<organism evidence="2 3">
    <name type="scientific">Chryseobacterium viscerum</name>
    <dbReference type="NCBI Taxonomy" id="1037377"/>
    <lineage>
        <taxon>Bacteria</taxon>
        <taxon>Pseudomonadati</taxon>
        <taxon>Bacteroidota</taxon>
        <taxon>Flavobacteriia</taxon>
        <taxon>Flavobacteriales</taxon>
        <taxon>Weeksellaceae</taxon>
        <taxon>Chryseobacterium group</taxon>
        <taxon>Chryseobacterium</taxon>
    </lineage>
</organism>